<dbReference type="Proteomes" id="UP000283523">
    <property type="component" value="Unassembled WGS sequence"/>
</dbReference>
<comment type="caution">
    <text evidence="2">The sequence shown here is derived from an EMBL/GenBank/DDBJ whole genome shotgun (WGS) entry which is preliminary data.</text>
</comment>
<dbReference type="SUPFAM" id="SSF141571">
    <property type="entry name" value="Pentapeptide repeat-like"/>
    <property type="match status" value="1"/>
</dbReference>
<dbReference type="Gene3D" id="2.160.20.80">
    <property type="entry name" value="E3 ubiquitin-protein ligase SopA"/>
    <property type="match status" value="1"/>
</dbReference>
<dbReference type="Pfam" id="PF23894">
    <property type="entry name" value="LD_SV2"/>
    <property type="match status" value="1"/>
</dbReference>
<dbReference type="OrthoDB" id="67652at2"/>
<accession>A0A418M2V4</accession>
<evidence type="ECO:0000313" key="2">
    <source>
        <dbReference type="EMBL" id="RIV20018.1"/>
    </source>
</evidence>
<evidence type="ECO:0000313" key="3">
    <source>
        <dbReference type="Proteomes" id="UP000283523"/>
    </source>
</evidence>
<reference evidence="2 3" key="1">
    <citation type="submission" date="2018-08" db="EMBL/GenBank/DDBJ databases">
        <title>Fibrisoma montanum sp. nov., isolated from Danxia mountain soil.</title>
        <authorList>
            <person name="Huang Y."/>
        </authorList>
    </citation>
    <scope>NUCLEOTIDE SEQUENCE [LARGE SCALE GENOMIC DNA]</scope>
    <source>
        <strain evidence="2 3">HYT19</strain>
    </source>
</reference>
<dbReference type="InterPro" id="IPR052949">
    <property type="entry name" value="PA_immunity-related"/>
</dbReference>
<organism evidence="2 3">
    <name type="scientific">Fibrisoma montanum</name>
    <dbReference type="NCBI Taxonomy" id="2305895"/>
    <lineage>
        <taxon>Bacteria</taxon>
        <taxon>Pseudomonadati</taxon>
        <taxon>Bacteroidota</taxon>
        <taxon>Cytophagia</taxon>
        <taxon>Cytophagales</taxon>
        <taxon>Spirosomataceae</taxon>
        <taxon>Fibrisoma</taxon>
    </lineage>
</organism>
<proteinExistence type="predicted"/>
<feature type="domain" description="SV2A/B/C luminal" evidence="1">
    <location>
        <begin position="31"/>
        <end position="116"/>
    </location>
</feature>
<dbReference type="AlphaFoldDB" id="A0A418M2V4"/>
<dbReference type="PANTHER" id="PTHR42999:SF1">
    <property type="entry name" value="PENTAPEPTIDE REPEAT-CONTAINING PROTEIN"/>
    <property type="match status" value="1"/>
</dbReference>
<dbReference type="PANTHER" id="PTHR42999">
    <property type="entry name" value="ANTIBIOTIC RESISTANCE PROTEIN MCBG"/>
    <property type="match status" value="1"/>
</dbReference>
<keyword evidence="3" id="KW-1185">Reference proteome</keyword>
<sequence>MEDISQALINYETFIQTEGNKGERTQLDRKSVKNITIENLNLSCIGSAYATFQNVTLRKVDLYSAHLNESVFNLCVFQDITLIKTVMHGAIFNNCQFKNCDFTRAEVIEAKIYGSLFEECNFSGIIFCESTTKDSRFINIKTNEDSVIVNNEEINVVWA</sequence>
<evidence type="ECO:0000259" key="1">
    <source>
        <dbReference type="Pfam" id="PF23894"/>
    </source>
</evidence>
<dbReference type="RefSeq" id="WP_119670304.1">
    <property type="nucleotide sequence ID" value="NZ_QXED01000007.1"/>
</dbReference>
<gene>
    <name evidence="2" type="ORF">DYU11_24215</name>
</gene>
<name>A0A418M2V4_9BACT</name>
<dbReference type="EMBL" id="QXED01000007">
    <property type="protein sequence ID" value="RIV20018.1"/>
    <property type="molecule type" value="Genomic_DNA"/>
</dbReference>
<protein>
    <recommendedName>
        <fullName evidence="1">SV2A/B/C luminal domain-containing protein</fullName>
    </recommendedName>
</protein>
<dbReference type="InterPro" id="IPR055415">
    <property type="entry name" value="LD_SV2"/>
</dbReference>